<reference evidence="1" key="1">
    <citation type="submission" date="2023-03" db="EMBL/GenBank/DDBJ databases">
        <title>Massive genome expansion in bonnet fungi (Mycena s.s.) driven by repeated elements and novel gene families across ecological guilds.</title>
        <authorList>
            <consortium name="Lawrence Berkeley National Laboratory"/>
            <person name="Harder C.B."/>
            <person name="Miyauchi S."/>
            <person name="Viragh M."/>
            <person name="Kuo A."/>
            <person name="Thoen E."/>
            <person name="Andreopoulos B."/>
            <person name="Lu D."/>
            <person name="Skrede I."/>
            <person name="Drula E."/>
            <person name="Henrissat B."/>
            <person name="Morin E."/>
            <person name="Kohler A."/>
            <person name="Barry K."/>
            <person name="LaButti K."/>
            <person name="Morin E."/>
            <person name="Salamov A."/>
            <person name="Lipzen A."/>
            <person name="Mereny Z."/>
            <person name="Hegedus B."/>
            <person name="Baldrian P."/>
            <person name="Stursova M."/>
            <person name="Weitz H."/>
            <person name="Taylor A."/>
            <person name="Grigoriev I.V."/>
            <person name="Nagy L.G."/>
            <person name="Martin F."/>
            <person name="Kauserud H."/>
        </authorList>
    </citation>
    <scope>NUCLEOTIDE SEQUENCE</scope>
    <source>
        <strain evidence="1">CBHHK067</strain>
    </source>
</reference>
<evidence type="ECO:0000313" key="2">
    <source>
        <dbReference type="Proteomes" id="UP001221757"/>
    </source>
</evidence>
<accession>A0AAD7D4V2</accession>
<dbReference type="EMBL" id="JARKIE010000130">
    <property type="protein sequence ID" value="KAJ7679611.1"/>
    <property type="molecule type" value="Genomic_DNA"/>
</dbReference>
<evidence type="ECO:0000313" key="1">
    <source>
        <dbReference type="EMBL" id="KAJ7679611.1"/>
    </source>
</evidence>
<dbReference type="Proteomes" id="UP001221757">
    <property type="component" value="Unassembled WGS sequence"/>
</dbReference>
<gene>
    <name evidence="1" type="ORF">B0H17DRAFT_1206514</name>
</gene>
<sequence length="300" mass="33241">MLSRFLNGWIAHGTAVETSKDSSRTADIFPGLRDSATEIIDHVLDFAEQSGFSHEQVKWTMEYDSGPLKISHLIALHDWLVETELMIGGIQRKSDPAVKKAAQSATPSVKISHEGKQITMTPVMLIEARTDPSSYPGCVEAGMDTVSAVLTNRNNHQKCISCYALRGKALDERVIPPKADHPFLADCKCPLRGAALELWMIKMTAQYKDIPQRIDDDVTNRRLSLNPDILKLIAGGIQAASGHDMDTLLQPERKRLEHTIHWALQHLHAIASEDGSMFADSFHLLSNKLTETLKSIAAED</sequence>
<name>A0AAD7D4V2_MYCRO</name>
<dbReference type="AlphaFoldDB" id="A0AAD7D4V2"/>
<keyword evidence="2" id="KW-1185">Reference proteome</keyword>
<proteinExistence type="predicted"/>
<organism evidence="1 2">
    <name type="scientific">Mycena rosella</name>
    <name type="common">Pink bonnet</name>
    <name type="synonym">Agaricus rosellus</name>
    <dbReference type="NCBI Taxonomy" id="1033263"/>
    <lineage>
        <taxon>Eukaryota</taxon>
        <taxon>Fungi</taxon>
        <taxon>Dikarya</taxon>
        <taxon>Basidiomycota</taxon>
        <taxon>Agaricomycotina</taxon>
        <taxon>Agaricomycetes</taxon>
        <taxon>Agaricomycetidae</taxon>
        <taxon>Agaricales</taxon>
        <taxon>Marasmiineae</taxon>
        <taxon>Mycenaceae</taxon>
        <taxon>Mycena</taxon>
    </lineage>
</organism>
<comment type="caution">
    <text evidence="1">The sequence shown here is derived from an EMBL/GenBank/DDBJ whole genome shotgun (WGS) entry which is preliminary data.</text>
</comment>
<protein>
    <submittedName>
        <fullName evidence="1">Uncharacterized protein</fullName>
    </submittedName>
</protein>